<dbReference type="Proteomes" id="UP001583193">
    <property type="component" value="Unassembled WGS sequence"/>
</dbReference>
<reference evidence="9 10" key="1">
    <citation type="journal article" date="2024" name="IMA Fungus">
        <title>IMA Genome - F19 : A genome assembly and annotation guide to empower mycologists, including annotated draft genome sequences of Ceratocystis pirilliformis, Diaporthe australafricana, Fusarium ophioides, Paecilomyces lecythidis, and Sporothrix stenoceras.</title>
        <authorList>
            <person name="Aylward J."/>
            <person name="Wilson A.M."/>
            <person name="Visagie C.M."/>
            <person name="Spraker J."/>
            <person name="Barnes I."/>
            <person name="Buitendag C."/>
            <person name="Ceriani C."/>
            <person name="Del Mar Angel L."/>
            <person name="du Plessis D."/>
            <person name="Fuchs T."/>
            <person name="Gasser K."/>
            <person name="Kramer D."/>
            <person name="Li W."/>
            <person name="Munsamy K."/>
            <person name="Piso A."/>
            <person name="Price J.L."/>
            <person name="Sonnekus B."/>
            <person name="Thomas C."/>
            <person name="van der Nest A."/>
            <person name="van Dijk A."/>
            <person name="van Heerden A."/>
            <person name="van Vuuren N."/>
            <person name="Yilmaz N."/>
            <person name="Duong T.A."/>
            <person name="van der Merwe N.A."/>
            <person name="Wingfield M.J."/>
            <person name="Wingfield B.D."/>
        </authorList>
    </citation>
    <scope>NUCLEOTIDE SEQUENCE [LARGE SCALE GENOMIC DNA]</scope>
    <source>
        <strain evidence="9 10">CMW 18167</strain>
    </source>
</reference>
<feature type="transmembrane region" description="Helical" evidence="7">
    <location>
        <begin position="58"/>
        <end position="82"/>
    </location>
</feature>
<proteinExistence type="inferred from homology"/>
<organism evidence="9 10">
    <name type="scientific">Paecilomyces lecythidis</name>
    <dbReference type="NCBI Taxonomy" id="3004212"/>
    <lineage>
        <taxon>Eukaryota</taxon>
        <taxon>Fungi</taxon>
        <taxon>Dikarya</taxon>
        <taxon>Ascomycota</taxon>
        <taxon>Pezizomycotina</taxon>
        <taxon>Eurotiomycetes</taxon>
        <taxon>Eurotiomycetidae</taxon>
        <taxon>Eurotiales</taxon>
        <taxon>Thermoascaceae</taxon>
        <taxon>Paecilomyces</taxon>
    </lineage>
</organism>
<name>A0ABR3XS76_9EURO</name>
<comment type="caution">
    <text evidence="9">The sequence shown here is derived from an EMBL/GenBank/DDBJ whole genome shotgun (WGS) entry which is preliminary data.</text>
</comment>
<feature type="transmembrane region" description="Helical" evidence="7">
    <location>
        <begin position="132"/>
        <end position="155"/>
    </location>
</feature>
<feature type="transmembrane region" description="Helical" evidence="7">
    <location>
        <begin position="102"/>
        <end position="125"/>
    </location>
</feature>
<evidence type="ECO:0000256" key="3">
    <source>
        <dbReference type="ARBA" id="ARBA00022989"/>
    </source>
</evidence>
<evidence type="ECO:0000256" key="7">
    <source>
        <dbReference type="SAM" id="Phobius"/>
    </source>
</evidence>
<dbReference type="PANTHER" id="PTHR33048:SF47">
    <property type="entry name" value="INTEGRAL MEMBRANE PROTEIN-RELATED"/>
    <property type="match status" value="1"/>
</dbReference>
<dbReference type="PANTHER" id="PTHR33048">
    <property type="entry name" value="PTH11-LIKE INTEGRAL MEMBRANE PROTEIN (AFU_ORTHOLOGUE AFUA_5G11245)"/>
    <property type="match status" value="1"/>
</dbReference>
<dbReference type="InterPro" id="IPR052337">
    <property type="entry name" value="SAT4-like"/>
</dbReference>
<evidence type="ECO:0000256" key="1">
    <source>
        <dbReference type="ARBA" id="ARBA00004141"/>
    </source>
</evidence>
<protein>
    <recommendedName>
        <fullName evidence="8">Rhodopsin domain-containing protein</fullName>
    </recommendedName>
</protein>
<evidence type="ECO:0000256" key="5">
    <source>
        <dbReference type="ARBA" id="ARBA00038359"/>
    </source>
</evidence>
<evidence type="ECO:0000256" key="2">
    <source>
        <dbReference type="ARBA" id="ARBA00022692"/>
    </source>
</evidence>
<dbReference type="Pfam" id="PF20684">
    <property type="entry name" value="Fung_rhodopsin"/>
    <property type="match status" value="1"/>
</dbReference>
<feature type="domain" description="Rhodopsin" evidence="8">
    <location>
        <begin position="42"/>
        <end position="273"/>
    </location>
</feature>
<evidence type="ECO:0000313" key="9">
    <source>
        <dbReference type="EMBL" id="KAL1878845.1"/>
    </source>
</evidence>
<evidence type="ECO:0000256" key="6">
    <source>
        <dbReference type="SAM" id="MobiDB-lite"/>
    </source>
</evidence>
<feature type="transmembrane region" description="Helical" evidence="7">
    <location>
        <begin position="251"/>
        <end position="272"/>
    </location>
</feature>
<feature type="region of interest" description="Disordered" evidence="6">
    <location>
        <begin position="341"/>
        <end position="379"/>
    </location>
</feature>
<comment type="similarity">
    <text evidence="5">Belongs to the SAT4 family.</text>
</comment>
<keyword evidence="2 7" id="KW-0812">Transmembrane</keyword>
<comment type="subcellular location">
    <subcellularLocation>
        <location evidence="1">Membrane</location>
        <topology evidence="1">Multi-pass membrane protein</topology>
    </subcellularLocation>
</comment>
<feature type="transmembrane region" description="Helical" evidence="7">
    <location>
        <begin position="212"/>
        <end position="231"/>
    </location>
</feature>
<gene>
    <name evidence="9" type="ORF">Plec18167_004140</name>
</gene>
<accession>A0ABR3XS76</accession>
<sequence>MASSLTPEQIAYYKAHASDDLRPNEIATDVIGFIVAFTAVVLRVIARRRSRKQWGFGADDWMIVAAMLPLTGYTILMALSIANGEGRHIIFLKNPKAFIQEYVAAIVCYSVSVMLTKISILLYYYRLFQVVTLSWIVGAIVVAYNMAVIFVAAFQCIPLSSLWTGQPGKCIDTKLPFTILAVVNTLTDIAILTLPVRYVCNLRMRATRKVQVLAIFLLGGVVCIFGIIRAVSVGTSKTTDETYNAVYEGIWSYSEMCVGVVAACLPTLGPLIRTGRSGNTGTSGLSLNFLTPSLRTWRMSMSRNRASASIDDKDNWKLHGWSASQDGQQGFTSTVHANPSSFQVAKEKDDSSDDDSGVNFTVVAPLEEEEGVERTASPPLEIRVKRGLHQSFDHV</sequence>
<dbReference type="EMBL" id="JAVDPF010000011">
    <property type="protein sequence ID" value="KAL1878845.1"/>
    <property type="molecule type" value="Genomic_DNA"/>
</dbReference>
<feature type="transmembrane region" description="Helical" evidence="7">
    <location>
        <begin position="175"/>
        <end position="200"/>
    </location>
</feature>
<evidence type="ECO:0000313" key="10">
    <source>
        <dbReference type="Proteomes" id="UP001583193"/>
    </source>
</evidence>
<evidence type="ECO:0000259" key="8">
    <source>
        <dbReference type="Pfam" id="PF20684"/>
    </source>
</evidence>
<keyword evidence="4 7" id="KW-0472">Membrane</keyword>
<feature type="transmembrane region" description="Helical" evidence="7">
    <location>
        <begin position="26"/>
        <end position="46"/>
    </location>
</feature>
<evidence type="ECO:0000256" key="4">
    <source>
        <dbReference type="ARBA" id="ARBA00023136"/>
    </source>
</evidence>
<dbReference type="InterPro" id="IPR049326">
    <property type="entry name" value="Rhodopsin_dom_fungi"/>
</dbReference>
<keyword evidence="3 7" id="KW-1133">Transmembrane helix</keyword>
<keyword evidence="10" id="KW-1185">Reference proteome</keyword>